<organism evidence="1 2">
    <name type="scientific">Flavobacterium zepuense</name>
    <dbReference type="NCBI Taxonomy" id="2593302"/>
    <lineage>
        <taxon>Bacteria</taxon>
        <taxon>Pseudomonadati</taxon>
        <taxon>Bacteroidota</taxon>
        <taxon>Flavobacteriia</taxon>
        <taxon>Flavobacteriales</taxon>
        <taxon>Flavobacteriaceae</taxon>
        <taxon>Flavobacterium</taxon>
    </lineage>
</organism>
<reference evidence="1 2" key="1">
    <citation type="submission" date="2019-07" db="EMBL/GenBank/DDBJ databases">
        <title>Flavobacterium sp. nov., isolated from glacier ice.</title>
        <authorList>
            <person name="Liu Q."/>
            <person name="Xin Y.-H."/>
        </authorList>
    </citation>
    <scope>NUCLEOTIDE SEQUENCE [LARGE SCALE GENOMIC DNA]</scope>
    <source>
        <strain evidence="1 2">ZT4R6</strain>
    </source>
</reference>
<dbReference type="EMBL" id="VJVZ01000004">
    <property type="protein sequence ID" value="TRW25296.1"/>
    <property type="molecule type" value="Genomic_DNA"/>
</dbReference>
<comment type="caution">
    <text evidence="1">The sequence shown here is derived from an EMBL/GenBank/DDBJ whole genome shotgun (WGS) entry which is preliminary data.</text>
</comment>
<gene>
    <name evidence="1" type="ORF">FMM05_08305</name>
</gene>
<sequence length="75" mass="8490">MDIQASKIELAKMIMEIEDSSVIDRFINFIKSESTLSDRQKKAIDSALVQLQNGGGIPHDVVMAETKARYPKYFK</sequence>
<dbReference type="RefSeq" id="WP_143372877.1">
    <property type="nucleotide sequence ID" value="NZ_VJVZ01000004.1"/>
</dbReference>
<name>A0A552V487_9FLAO</name>
<proteinExistence type="predicted"/>
<dbReference type="OrthoDB" id="770454at2"/>
<dbReference type="AlphaFoldDB" id="A0A552V487"/>
<keyword evidence="2" id="KW-1185">Reference proteome</keyword>
<protein>
    <submittedName>
        <fullName evidence="1">Uncharacterized protein</fullName>
    </submittedName>
</protein>
<accession>A0A552V487</accession>
<dbReference type="Proteomes" id="UP000320643">
    <property type="component" value="Unassembled WGS sequence"/>
</dbReference>
<evidence type="ECO:0000313" key="2">
    <source>
        <dbReference type="Proteomes" id="UP000320643"/>
    </source>
</evidence>
<evidence type="ECO:0000313" key="1">
    <source>
        <dbReference type="EMBL" id="TRW25296.1"/>
    </source>
</evidence>